<keyword evidence="8" id="KW-1185">Reference proteome</keyword>
<feature type="transmembrane region" description="Helical" evidence="5">
    <location>
        <begin position="380"/>
        <end position="398"/>
    </location>
</feature>
<evidence type="ECO:0000256" key="2">
    <source>
        <dbReference type="ARBA" id="ARBA00022692"/>
    </source>
</evidence>
<keyword evidence="4 5" id="KW-0472">Membrane</keyword>
<feature type="domain" description="O-antigen ligase-related" evidence="6">
    <location>
        <begin position="193"/>
        <end position="336"/>
    </location>
</feature>
<feature type="transmembrane region" description="Helical" evidence="5">
    <location>
        <begin position="233"/>
        <end position="253"/>
    </location>
</feature>
<comment type="caution">
    <text evidence="7">The sequence shown here is derived from an EMBL/GenBank/DDBJ whole genome shotgun (WGS) entry which is preliminary data.</text>
</comment>
<accession>A0ABV5Z4H2</accession>
<feature type="transmembrane region" description="Helical" evidence="5">
    <location>
        <begin position="97"/>
        <end position="115"/>
    </location>
</feature>
<keyword evidence="7" id="KW-0436">Ligase</keyword>
<keyword evidence="3 5" id="KW-1133">Transmembrane helix</keyword>
<keyword evidence="2 5" id="KW-0812">Transmembrane</keyword>
<dbReference type="InterPro" id="IPR051533">
    <property type="entry name" value="WaaL-like"/>
</dbReference>
<dbReference type="PANTHER" id="PTHR37422:SF13">
    <property type="entry name" value="LIPOPOLYSACCHARIDE BIOSYNTHESIS PROTEIN PA4999-RELATED"/>
    <property type="match status" value="1"/>
</dbReference>
<dbReference type="RefSeq" id="WP_380570585.1">
    <property type="nucleotide sequence ID" value="NZ_JBHMAH010000025.1"/>
</dbReference>
<dbReference type="GO" id="GO:0016874">
    <property type="term" value="F:ligase activity"/>
    <property type="evidence" value="ECO:0007669"/>
    <property type="project" value="UniProtKB-KW"/>
</dbReference>
<evidence type="ECO:0000256" key="1">
    <source>
        <dbReference type="ARBA" id="ARBA00004141"/>
    </source>
</evidence>
<dbReference type="Pfam" id="PF04932">
    <property type="entry name" value="Wzy_C"/>
    <property type="match status" value="1"/>
</dbReference>
<evidence type="ECO:0000313" key="8">
    <source>
        <dbReference type="Proteomes" id="UP001589740"/>
    </source>
</evidence>
<dbReference type="Proteomes" id="UP001589740">
    <property type="component" value="Unassembled WGS sequence"/>
</dbReference>
<feature type="transmembrane region" description="Helical" evidence="5">
    <location>
        <begin position="183"/>
        <end position="200"/>
    </location>
</feature>
<evidence type="ECO:0000256" key="5">
    <source>
        <dbReference type="SAM" id="Phobius"/>
    </source>
</evidence>
<feature type="transmembrane region" description="Helical" evidence="5">
    <location>
        <begin position="356"/>
        <end position="374"/>
    </location>
</feature>
<organism evidence="7 8">
    <name type="scientific">Salinicoccus siamensis</name>
    <dbReference type="NCBI Taxonomy" id="381830"/>
    <lineage>
        <taxon>Bacteria</taxon>
        <taxon>Bacillati</taxon>
        <taxon>Bacillota</taxon>
        <taxon>Bacilli</taxon>
        <taxon>Bacillales</taxon>
        <taxon>Staphylococcaceae</taxon>
        <taxon>Salinicoccus</taxon>
    </lineage>
</organism>
<feature type="transmembrane region" description="Helical" evidence="5">
    <location>
        <begin position="157"/>
        <end position="176"/>
    </location>
</feature>
<dbReference type="InterPro" id="IPR007016">
    <property type="entry name" value="O-antigen_ligase-rel_domated"/>
</dbReference>
<comment type="subcellular location">
    <subcellularLocation>
        <location evidence="1">Membrane</location>
        <topology evidence="1">Multi-pass membrane protein</topology>
    </subcellularLocation>
</comment>
<protein>
    <submittedName>
        <fullName evidence="7">O-antigen ligase family protein</fullName>
    </submittedName>
</protein>
<sequence length="402" mass="45399">MKNISHGKQKKDSVPNNIKLNSFLLALVLTIPYLNLIFSSFASIQSPGLLFGVLTILIYAISLIRSRKYEVPIMLVLCSMVIFIFFLVSYISASYDGVVKATVLSFLYYGFFSILVSLKSLSIKHTLIYIIILSIIGIIDLNTLINSARTTSGTISMSYSYAFLPSICATIIFLIYYLKESNLIILIGCAFNIYLLWLVVTDGSRGALLAIAFLIVLLITNRYKKGHHKVNKWIIYILLIGILYLIVDFNNFIRSLYHFTHNYGFSLNIIDKTYSKSLEGDALNNREYIYGLAVEGIKQSPIIGHGIGSFEIKYGGYPHNLLLQLLYEGGIILTTVVLGPILYGFIWLYKKKTNNFNISMLIILLSSIGIPRLLFSANVWSRESFWLLFGLVIAHVIAKRRN</sequence>
<feature type="transmembrane region" description="Helical" evidence="5">
    <location>
        <begin position="20"/>
        <end position="38"/>
    </location>
</feature>
<evidence type="ECO:0000256" key="4">
    <source>
        <dbReference type="ARBA" id="ARBA00023136"/>
    </source>
</evidence>
<feature type="transmembrane region" description="Helical" evidence="5">
    <location>
        <begin position="127"/>
        <end position="145"/>
    </location>
</feature>
<evidence type="ECO:0000256" key="3">
    <source>
        <dbReference type="ARBA" id="ARBA00022989"/>
    </source>
</evidence>
<evidence type="ECO:0000259" key="6">
    <source>
        <dbReference type="Pfam" id="PF04932"/>
    </source>
</evidence>
<feature type="transmembrane region" description="Helical" evidence="5">
    <location>
        <begin position="325"/>
        <end position="349"/>
    </location>
</feature>
<feature type="transmembrane region" description="Helical" evidence="5">
    <location>
        <begin position="206"/>
        <end position="221"/>
    </location>
</feature>
<evidence type="ECO:0000313" key="7">
    <source>
        <dbReference type="EMBL" id="MFB9861017.1"/>
    </source>
</evidence>
<name>A0ABV5Z4H2_9STAP</name>
<gene>
    <name evidence="7" type="ORF">ACFFLE_07845</name>
</gene>
<feature type="transmembrane region" description="Helical" evidence="5">
    <location>
        <begin position="44"/>
        <end position="64"/>
    </location>
</feature>
<feature type="transmembrane region" description="Helical" evidence="5">
    <location>
        <begin position="71"/>
        <end position="91"/>
    </location>
</feature>
<proteinExistence type="predicted"/>
<reference evidence="7 8" key="1">
    <citation type="submission" date="2024-09" db="EMBL/GenBank/DDBJ databases">
        <authorList>
            <person name="Sun Q."/>
            <person name="Mori K."/>
        </authorList>
    </citation>
    <scope>NUCLEOTIDE SEQUENCE [LARGE SCALE GENOMIC DNA]</scope>
    <source>
        <strain evidence="7 8">JCM 12822</strain>
    </source>
</reference>
<dbReference type="PANTHER" id="PTHR37422">
    <property type="entry name" value="TEICHURONIC ACID BIOSYNTHESIS PROTEIN TUAE"/>
    <property type="match status" value="1"/>
</dbReference>
<dbReference type="EMBL" id="JBHMAH010000025">
    <property type="protein sequence ID" value="MFB9861017.1"/>
    <property type="molecule type" value="Genomic_DNA"/>
</dbReference>